<evidence type="ECO:0000313" key="2">
    <source>
        <dbReference type="Proteomes" id="UP001147752"/>
    </source>
</evidence>
<reference evidence="1" key="2">
    <citation type="journal article" date="2023" name="IMA Fungus">
        <title>Comparative genomic study of the Penicillium genus elucidates a diverse pangenome and 15 lateral gene transfer events.</title>
        <authorList>
            <person name="Petersen C."/>
            <person name="Sorensen T."/>
            <person name="Nielsen M.R."/>
            <person name="Sondergaard T.E."/>
            <person name="Sorensen J.L."/>
            <person name="Fitzpatrick D.A."/>
            <person name="Frisvad J.C."/>
            <person name="Nielsen K.L."/>
        </authorList>
    </citation>
    <scope>NUCLEOTIDE SEQUENCE</scope>
    <source>
        <strain evidence="1">IBT 3081</strain>
    </source>
</reference>
<dbReference type="GeneID" id="81467211"/>
<sequence>MQPSLKPQPLAYLMRYHRDLFVDPLFWTSCHLDLVGCRFELLKSMEYTQDNDQAQDGQQTREWADFGHGPVLLPPPPPSHPERLAQSCTPLVKLSSLYHILEYEGSVLEERCKKGPKFYFAGQAIHRPKYVVFGRRKEPNQFPDEAFRMFIGYFDYTHAIYGRKDKFQVKSHPGSGNNMPVGRLHEKRLAQITLANWKEDPYFVRILLTIAQLQERSLVSKQHTTHTSRLFMAKWQDSEFIYLYEA</sequence>
<dbReference type="OrthoDB" id="5343483at2759"/>
<organism evidence="1 2">
    <name type="scientific">Penicillium concentricum</name>
    <dbReference type="NCBI Taxonomy" id="293559"/>
    <lineage>
        <taxon>Eukaryota</taxon>
        <taxon>Fungi</taxon>
        <taxon>Dikarya</taxon>
        <taxon>Ascomycota</taxon>
        <taxon>Pezizomycotina</taxon>
        <taxon>Eurotiomycetes</taxon>
        <taxon>Eurotiomycetidae</taxon>
        <taxon>Eurotiales</taxon>
        <taxon>Aspergillaceae</taxon>
        <taxon>Penicillium</taxon>
    </lineage>
</organism>
<dbReference type="EMBL" id="JAPZBT010000006">
    <property type="protein sequence ID" value="KAJ5355696.1"/>
    <property type="molecule type" value="Genomic_DNA"/>
</dbReference>
<dbReference type="RefSeq" id="XP_056573843.1">
    <property type="nucleotide sequence ID" value="XM_056728028.1"/>
</dbReference>
<accession>A0A9W9R8S1</accession>
<name>A0A9W9R8S1_9EURO</name>
<protein>
    <submittedName>
        <fullName evidence="1">Uncharacterized protein</fullName>
    </submittedName>
</protein>
<gene>
    <name evidence="1" type="ORF">N7517_010305</name>
</gene>
<dbReference type="AlphaFoldDB" id="A0A9W9R8S1"/>
<dbReference type="Proteomes" id="UP001147752">
    <property type="component" value="Unassembled WGS sequence"/>
</dbReference>
<reference evidence="1" key="1">
    <citation type="submission" date="2022-12" db="EMBL/GenBank/DDBJ databases">
        <authorList>
            <person name="Petersen C."/>
        </authorList>
    </citation>
    <scope>NUCLEOTIDE SEQUENCE</scope>
    <source>
        <strain evidence="1">IBT 3081</strain>
    </source>
</reference>
<comment type="caution">
    <text evidence="1">The sequence shown here is derived from an EMBL/GenBank/DDBJ whole genome shotgun (WGS) entry which is preliminary data.</text>
</comment>
<evidence type="ECO:0000313" key="1">
    <source>
        <dbReference type="EMBL" id="KAJ5355696.1"/>
    </source>
</evidence>
<proteinExistence type="predicted"/>
<keyword evidence="2" id="KW-1185">Reference proteome</keyword>